<dbReference type="EMBL" id="CP147251">
    <property type="protein sequence ID" value="WYJ78250.1"/>
    <property type="molecule type" value="Genomic_DNA"/>
</dbReference>
<protein>
    <recommendedName>
        <fullName evidence="3">Lipoprotein</fullName>
    </recommendedName>
</protein>
<dbReference type="Gene3D" id="3.40.190.10">
    <property type="entry name" value="Periplasmic binding protein-like II"/>
    <property type="match status" value="1"/>
</dbReference>
<reference evidence="1 2" key="1">
    <citation type="submission" date="2024-03" db="EMBL/GenBank/DDBJ databases">
        <title>The Genome Sequence of Enterococcus sp. DIV2402.</title>
        <authorList>
            <consortium name="The Broad Institute Genomics Platform"/>
            <consortium name="The Broad Institute Microbial Omics Core"/>
            <consortium name="The Broad Institute Genomic Center for Infectious Diseases"/>
            <person name="Earl A."/>
            <person name="Manson A."/>
            <person name="Gilmore M."/>
            <person name="Schwartman J."/>
            <person name="Shea T."/>
            <person name="Abouelleil A."/>
            <person name="Cao P."/>
            <person name="Chapman S."/>
            <person name="Cusick C."/>
            <person name="Young S."/>
            <person name="Neafsey D."/>
            <person name="Nusbaum C."/>
            <person name="Birren B."/>
        </authorList>
    </citation>
    <scope>NUCLEOTIDE SEQUENCE [LARGE SCALE GENOMIC DNA]</scope>
    <source>
        <strain evidence="1 2">DIV2402</strain>
    </source>
</reference>
<sequence length="115" mass="12651">MVALLPCGVFLTACGGNNEAETAKSEVKLGEVSEFLVTEEKNQMTVMELNRGAAEWKDMPFFHKMEKLTNIEFSFNTSPTADFSTKLNLAFAGNDLSDVLFGTDQNSLTPAMEMD</sequence>
<evidence type="ECO:0000313" key="1">
    <source>
        <dbReference type="EMBL" id="WYJ78250.1"/>
    </source>
</evidence>
<keyword evidence="2" id="KW-1185">Reference proteome</keyword>
<gene>
    <name evidence="1" type="ORF">DOK78_002907</name>
</gene>
<accession>A0ABZ2SR59</accession>
<proteinExistence type="predicted"/>
<evidence type="ECO:0008006" key="3">
    <source>
        <dbReference type="Google" id="ProtNLM"/>
    </source>
</evidence>
<dbReference type="SUPFAM" id="SSF53850">
    <property type="entry name" value="Periplasmic binding protein-like II"/>
    <property type="match status" value="1"/>
</dbReference>
<dbReference type="RefSeq" id="WP_339076298.1">
    <property type="nucleotide sequence ID" value="NZ_CP147251.1"/>
</dbReference>
<evidence type="ECO:0000313" key="2">
    <source>
        <dbReference type="Proteomes" id="UP000664701"/>
    </source>
</evidence>
<name>A0ABZ2SR59_9ENTE</name>
<organism evidence="1 2">
    <name type="scientific">Candidatus Enterococcus lowellii</name>
    <dbReference type="NCBI Taxonomy" id="2230877"/>
    <lineage>
        <taxon>Bacteria</taxon>
        <taxon>Bacillati</taxon>
        <taxon>Bacillota</taxon>
        <taxon>Bacilli</taxon>
        <taxon>Lactobacillales</taxon>
        <taxon>Enterococcaceae</taxon>
        <taxon>Enterococcus</taxon>
    </lineage>
</organism>
<dbReference type="Proteomes" id="UP000664701">
    <property type="component" value="Chromosome"/>
</dbReference>